<keyword evidence="10" id="KW-1185">Reference proteome</keyword>
<keyword evidence="3" id="KW-0963">Cytoplasm</keyword>
<evidence type="ECO:0000256" key="6">
    <source>
        <dbReference type="ARBA" id="ARBA00023015"/>
    </source>
</evidence>
<comment type="similarity">
    <text evidence="2">Belongs to the Fur family.</text>
</comment>
<keyword evidence="4" id="KW-0678">Repressor</keyword>
<comment type="subcellular location">
    <subcellularLocation>
        <location evidence="1">Cytoplasm</location>
    </subcellularLocation>
</comment>
<evidence type="ECO:0000313" key="9">
    <source>
        <dbReference type="EMBL" id="MBM7633729.1"/>
    </source>
</evidence>
<evidence type="ECO:0000256" key="7">
    <source>
        <dbReference type="ARBA" id="ARBA00023125"/>
    </source>
</evidence>
<keyword evidence="7" id="KW-0238">DNA-binding</keyword>
<accession>A0ABS2PE75</accession>
<sequence length="135" mass="15643">MNVTKAIHSLKSSGYKYTDKRKDIIEFLSERDGYTPAKEVLVFMQEKYNGLSFDTVYRNLSLFAEIGILEASEWEGEKRFRLSCIGSHHHHMICLTCGKTKHIDACPMEQMRLSQDDFSVTSHKFEVFGYCKTCQ</sequence>
<dbReference type="PANTHER" id="PTHR33202">
    <property type="entry name" value="ZINC UPTAKE REGULATION PROTEIN"/>
    <property type="match status" value="1"/>
</dbReference>
<evidence type="ECO:0000256" key="1">
    <source>
        <dbReference type="ARBA" id="ARBA00004496"/>
    </source>
</evidence>
<proteinExistence type="inferred from homology"/>
<evidence type="ECO:0000256" key="5">
    <source>
        <dbReference type="ARBA" id="ARBA00022833"/>
    </source>
</evidence>
<dbReference type="CDD" id="cd07153">
    <property type="entry name" value="Fur_like"/>
    <property type="match status" value="1"/>
</dbReference>
<dbReference type="EMBL" id="JAFBEC010000008">
    <property type="protein sequence ID" value="MBM7633729.1"/>
    <property type="molecule type" value="Genomic_DNA"/>
</dbReference>
<dbReference type="InterPro" id="IPR036390">
    <property type="entry name" value="WH_DNA-bd_sf"/>
</dbReference>
<dbReference type="Pfam" id="PF01475">
    <property type="entry name" value="FUR"/>
    <property type="match status" value="1"/>
</dbReference>
<evidence type="ECO:0000256" key="3">
    <source>
        <dbReference type="ARBA" id="ARBA00022490"/>
    </source>
</evidence>
<dbReference type="SUPFAM" id="SSF46785">
    <property type="entry name" value="Winged helix' DNA-binding domain"/>
    <property type="match status" value="1"/>
</dbReference>
<dbReference type="InterPro" id="IPR043135">
    <property type="entry name" value="Fur_C"/>
</dbReference>
<dbReference type="RefSeq" id="WP_042359492.1">
    <property type="nucleotide sequence ID" value="NZ_JAFBEC010000008.1"/>
</dbReference>
<keyword evidence="8" id="KW-0804">Transcription</keyword>
<evidence type="ECO:0000256" key="4">
    <source>
        <dbReference type="ARBA" id="ARBA00022491"/>
    </source>
</evidence>
<dbReference type="InterPro" id="IPR002481">
    <property type="entry name" value="FUR"/>
</dbReference>
<dbReference type="InterPro" id="IPR036388">
    <property type="entry name" value="WH-like_DNA-bd_sf"/>
</dbReference>
<organism evidence="9 10">
    <name type="scientific">Geomicrobium sediminis</name>
    <dbReference type="NCBI Taxonomy" id="1347788"/>
    <lineage>
        <taxon>Bacteria</taxon>
        <taxon>Bacillati</taxon>
        <taxon>Bacillota</taxon>
        <taxon>Bacilli</taxon>
        <taxon>Bacillales</taxon>
        <taxon>Geomicrobium</taxon>
    </lineage>
</organism>
<dbReference type="PANTHER" id="PTHR33202:SF1">
    <property type="entry name" value="FERRIC UPTAKE REGULATION PROTEIN"/>
    <property type="match status" value="1"/>
</dbReference>
<keyword evidence="5" id="KW-0862">Zinc</keyword>
<gene>
    <name evidence="9" type="ORF">JOD17_002825</name>
</gene>
<evidence type="ECO:0000256" key="2">
    <source>
        <dbReference type="ARBA" id="ARBA00007957"/>
    </source>
</evidence>
<protein>
    <submittedName>
        <fullName evidence="9">Fur family zinc uptake transcriptional regulator</fullName>
    </submittedName>
</protein>
<dbReference type="Gene3D" id="1.10.10.10">
    <property type="entry name" value="Winged helix-like DNA-binding domain superfamily/Winged helix DNA-binding domain"/>
    <property type="match status" value="1"/>
</dbReference>
<evidence type="ECO:0000256" key="8">
    <source>
        <dbReference type="ARBA" id="ARBA00023163"/>
    </source>
</evidence>
<dbReference type="Gene3D" id="3.30.1490.190">
    <property type="match status" value="1"/>
</dbReference>
<dbReference type="Proteomes" id="UP000741863">
    <property type="component" value="Unassembled WGS sequence"/>
</dbReference>
<reference evidence="9 10" key="1">
    <citation type="submission" date="2021-01" db="EMBL/GenBank/DDBJ databases">
        <title>Genomic Encyclopedia of Type Strains, Phase IV (KMG-IV): sequencing the most valuable type-strain genomes for metagenomic binning, comparative biology and taxonomic classification.</title>
        <authorList>
            <person name="Goeker M."/>
        </authorList>
    </citation>
    <scope>NUCLEOTIDE SEQUENCE [LARGE SCALE GENOMIC DNA]</scope>
    <source>
        <strain evidence="9 10">DSM 25540</strain>
    </source>
</reference>
<keyword evidence="6" id="KW-0805">Transcription regulation</keyword>
<comment type="caution">
    <text evidence="9">The sequence shown here is derived from an EMBL/GenBank/DDBJ whole genome shotgun (WGS) entry which is preliminary data.</text>
</comment>
<evidence type="ECO:0000313" key="10">
    <source>
        <dbReference type="Proteomes" id="UP000741863"/>
    </source>
</evidence>
<name>A0ABS2PE75_9BACL</name>